<organism evidence="1 2">
    <name type="scientific">Teichococcus vastitatis</name>
    <dbReference type="NCBI Taxonomy" id="2307076"/>
    <lineage>
        <taxon>Bacteria</taxon>
        <taxon>Pseudomonadati</taxon>
        <taxon>Pseudomonadota</taxon>
        <taxon>Alphaproteobacteria</taxon>
        <taxon>Acetobacterales</taxon>
        <taxon>Roseomonadaceae</taxon>
        <taxon>Roseomonas</taxon>
    </lineage>
</organism>
<accession>A0ABS9WC36</accession>
<reference evidence="1 2" key="1">
    <citation type="submission" date="2022-03" db="EMBL/GenBank/DDBJ databases">
        <title>Complete genome analysis of Roseomonas KG 17.1 : a prolific producer of plant growth promoters.</title>
        <authorList>
            <person name="Saadouli I."/>
            <person name="Najjari A."/>
            <person name="Mosbah A."/>
            <person name="Ouzari H.I."/>
        </authorList>
    </citation>
    <scope>NUCLEOTIDE SEQUENCE [LARGE SCALE GENOMIC DNA]</scope>
    <source>
        <strain evidence="1 2">KG17-1</strain>
    </source>
</reference>
<comment type="caution">
    <text evidence="1">The sequence shown here is derived from an EMBL/GenBank/DDBJ whole genome shotgun (WGS) entry which is preliminary data.</text>
</comment>
<gene>
    <name evidence="1" type="ORF">MON41_21170</name>
</gene>
<protein>
    <submittedName>
        <fullName evidence="1">Uncharacterized protein</fullName>
    </submittedName>
</protein>
<sequence length="103" mass="11534">MSDPVQGTRPAPVISLSRLRDDKLWAVVAVIGRRRRVAEIFPSRAAAEADRSWREQQVSAYAGFLRSSSLPMPSYSVAAIRRADLPRSWRPLPALGFLRGQFI</sequence>
<keyword evidence="2" id="KW-1185">Reference proteome</keyword>
<name>A0ABS9WC36_9PROT</name>
<dbReference type="RefSeq" id="WP_120006375.1">
    <property type="nucleotide sequence ID" value="NZ_JALBUU010000097.1"/>
</dbReference>
<dbReference type="Proteomes" id="UP001201985">
    <property type="component" value="Unassembled WGS sequence"/>
</dbReference>
<evidence type="ECO:0000313" key="1">
    <source>
        <dbReference type="EMBL" id="MCI0756174.1"/>
    </source>
</evidence>
<evidence type="ECO:0000313" key="2">
    <source>
        <dbReference type="Proteomes" id="UP001201985"/>
    </source>
</evidence>
<dbReference type="EMBL" id="JALBUU010000097">
    <property type="protein sequence ID" value="MCI0756174.1"/>
    <property type="molecule type" value="Genomic_DNA"/>
</dbReference>
<proteinExistence type="predicted"/>